<dbReference type="Pfam" id="PF07583">
    <property type="entry name" value="PSCyt2"/>
    <property type="match status" value="1"/>
</dbReference>
<evidence type="ECO:0000256" key="2">
    <source>
        <dbReference type="ARBA" id="ARBA00022723"/>
    </source>
</evidence>
<dbReference type="PANTHER" id="PTHR35889">
    <property type="entry name" value="CYCLOINULO-OLIGOSACCHARIDE FRUCTANOTRANSFERASE-RELATED"/>
    <property type="match status" value="1"/>
</dbReference>
<dbReference type="PROSITE" id="PS51007">
    <property type="entry name" value="CYTC"/>
    <property type="match status" value="1"/>
</dbReference>
<organism evidence="7 8">
    <name type="scientific">Bremerella alba</name>
    <dbReference type="NCBI Taxonomy" id="980252"/>
    <lineage>
        <taxon>Bacteria</taxon>
        <taxon>Pseudomonadati</taxon>
        <taxon>Planctomycetota</taxon>
        <taxon>Planctomycetia</taxon>
        <taxon>Pirellulales</taxon>
        <taxon>Pirellulaceae</taxon>
        <taxon>Bremerella</taxon>
    </lineage>
</organism>
<keyword evidence="5" id="KW-0732">Signal</keyword>
<evidence type="ECO:0000313" key="7">
    <source>
        <dbReference type="EMBL" id="MBA2117835.1"/>
    </source>
</evidence>
<evidence type="ECO:0000313" key="8">
    <source>
        <dbReference type="Proteomes" id="UP000551616"/>
    </source>
</evidence>
<feature type="domain" description="Cytochrome c" evidence="6">
    <location>
        <begin position="28"/>
        <end position="118"/>
    </location>
</feature>
<dbReference type="Gene3D" id="2.60.120.260">
    <property type="entry name" value="Galactose-binding domain-like"/>
    <property type="match status" value="1"/>
</dbReference>
<name>A0A7V8VAB4_9BACT</name>
<comment type="caution">
    <text evidence="7">The sequence shown here is derived from an EMBL/GenBank/DDBJ whole genome shotgun (WGS) entry which is preliminary data.</text>
</comment>
<dbReference type="GO" id="GO:0046872">
    <property type="term" value="F:metal ion binding"/>
    <property type="evidence" value="ECO:0007669"/>
    <property type="project" value="UniProtKB-KW"/>
</dbReference>
<keyword evidence="3 4" id="KW-0408">Iron</keyword>
<evidence type="ECO:0000256" key="1">
    <source>
        <dbReference type="ARBA" id="ARBA00022617"/>
    </source>
</evidence>
<dbReference type="Pfam" id="PF07587">
    <property type="entry name" value="PSD1"/>
    <property type="match status" value="1"/>
</dbReference>
<gene>
    <name evidence="7" type="ORF">HOV93_50410</name>
</gene>
<reference evidence="7 8" key="1">
    <citation type="submission" date="2020-05" db="EMBL/GenBank/DDBJ databases">
        <title>Bremerella alba sp. nov., a novel planctomycete isolated from the surface of the macroalga Fucus spiralis.</title>
        <authorList>
            <person name="Godinho O."/>
            <person name="Botelho R."/>
            <person name="Albuquerque L."/>
            <person name="Wiegand S."/>
            <person name="Da Costa M.S."/>
            <person name="Lobo-Da-Cunha A."/>
            <person name="Jogler C."/>
            <person name="Lage O.M."/>
        </authorList>
    </citation>
    <scope>NUCLEOTIDE SEQUENCE [LARGE SCALE GENOMIC DNA]</scope>
    <source>
        <strain evidence="7 8">FF15</strain>
    </source>
</reference>
<keyword evidence="2 4" id="KW-0479">Metal-binding</keyword>
<protein>
    <recommendedName>
        <fullName evidence="6">Cytochrome c domain-containing protein</fullName>
    </recommendedName>
</protein>
<keyword evidence="8" id="KW-1185">Reference proteome</keyword>
<evidence type="ECO:0000256" key="5">
    <source>
        <dbReference type="SAM" id="SignalP"/>
    </source>
</evidence>
<dbReference type="SUPFAM" id="SSF46626">
    <property type="entry name" value="Cytochrome c"/>
    <property type="match status" value="1"/>
</dbReference>
<dbReference type="InterPro" id="IPR011429">
    <property type="entry name" value="Cyt_c_Planctomycete-type"/>
</dbReference>
<feature type="signal peptide" evidence="5">
    <location>
        <begin position="1"/>
        <end position="24"/>
    </location>
</feature>
<dbReference type="GO" id="GO:0009055">
    <property type="term" value="F:electron transfer activity"/>
    <property type="evidence" value="ECO:0007669"/>
    <property type="project" value="InterPro"/>
</dbReference>
<dbReference type="SUPFAM" id="SSF49785">
    <property type="entry name" value="Galactose-binding domain-like"/>
    <property type="match status" value="1"/>
</dbReference>
<dbReference type="InterPro" id="IPR011444">
    <property type="entry name" value="DUF1549"/>
</dbReference>
<dbReference type="PANTHER" id="PTHR35889:SF3">
    <property type="entry name" value="F-BOX DOMAIN-CONTAINING PROTEIN"/>
    <property type="match status" value="1"/>
</dbReference>
<dbReference type="InterPro" id="IPR009056">
    <property type="entry name" value="Cyt_c-like_dom"/>
</dbReference>
<evidence type="ECO:0000256" key="4">
    <source>
        <dbReference type="PROSITE-ProRule" id="PRU00433"/>
    </source>
</evidence>
<dbReference type="Pfam" id="PF07635">
    <property type="entry name" value="PSCyt1"/>
    <property type="match status" value="1"/>
</dbReference>
<evidence type="ECO:0000259" key="6">
    <source>
        <dbReference type="PROSITE" id="PS51007"/>
    </source>
</evidence>
<accession>A0A7V8VAB4</accession>
<keyword evidence="1 4" id="KW-0349">Heme</keyword>
<sequence length="991" mass="112026">MLRLTYFPMSLCLFCLVSSLEALAETPPMPREVAAIFENKCVSCHSDDNLKGGLSLQHAQQALEGGESGPVIIQHEPDSSYLLELITPDQHGAAMPKSGDPLSPAEVQAVRDWIQAGAPWPKKQTLTPPRWWSLSPLVAVPLPKLDPSQAAWVRTPIDNFVARKHAQLGLSPSPEADRRTLIRRIYFDLIGLPPTPEEIDSFVSDPDPDAYQRLVDSLLASPHYGERWARHWLDLVHFGETHGYDKDKPRPNAWPYRDYVIRSLNEDKPYSRFIQEQIAGDVLFPGTADGIEGLGFLAAGPWDFIGHVEVPESKTDGKIARHLDRDDMVQNTMMTFNSVTVGCAQCHDHKFDPISQEDYYSLQSVFAAIDRTDKAYFRDPDLNRKWEELTSQKETFAKQQAEIKSTIQKLGGSELARLDQKIAAHEKPSDGHPPQYGYHSEIASSPDQSQWVQIDLEKSIAISELEYIACFDDYNRIGAGFGFPPRFKIEVSDNPQFDRDVTMLLDHTAANVPNPLLRPQSFKTSKTSARYVRFTAMRLASRLNDYIFALAELRVFDQAGNNVALGKPVTASTTIELPVRWALKNLVDDIHPNAPASDSVVQALHDQRKVILEKSVPAEMQQRYDAVTDQLARVDQQLESLPARDHIYAGSIHHGSGAFRGTGPSGGEPREIRLLYRGNVSTPGPVVSPKSLDCIEGLSAELNLEDDSSEGQRRAALARWLTDSRNPLTWRSIVNRIWQYHMGQAIVATPNDFGRMGQLPTHPELLEWLAMEFRDGGQSLKQMHRLIVLSATYRQSSHDITRYDQVDKNNRYFWRAQRRHLDSEELRDTVLSVAGKLDLKMWGPSFQNFVIEKPQHSPHYQYHLHDPDDPKSHRRSIYRFLVRSQTDPFMTVFNCADPSMQVAQRNNSITPLQALSMMNNKLTIVMAQHFAERVEEERDSLDQQVARAMELALGRSPRSEEMDALTTYAQQHGLANTCRLILNLNEFVLVD</sequence>
<feature type="chain" id="PRO_5030674998" description="Cytochrome c domain-containing protein" evidence="5">
    <location>
        <begin position="25"/>
        <end position="991"/>
    </location>
</feature>
<dbReference type="EMBL" id="JABRWO010000021">
    <property type="protein sequence ID" value="MBA2117835.1"/>
    <property type="molecule type" value="Genomic_DNA"/>
</dbReference>
<dbReference type="InterPro" id="IPR022655">
    <property type="entry name" value="DUF1553"/>
</dbReference>
<dbReference type="GO" id="GO:0020037">
    <property type="term" value="F:heme binding"/>
    <property type="evidence" value="ECO:0007669"/>
    <property type="project" value="InterPro"/>
</dbReference>
<dbReference type="Gene3D" id="1.10.760.10">
    <property type="entry name" value="Cytochrome c-like domain"/>
    <property type="match status" value="1"/>
</dbReference>
<dbReference type="InterPro" id="IPR036909">
    <property type="entry name" value="Cyt_c-like_dom_sf"/>
</dbReference>
<dbReference type="RefSeq" id="WP_235991003.1">
    <property type="nucleotide sequence ID" value="NZ_JABRWO010000021.1"/>
</dbReference>
<evidence type="ECO:0000256" key="3">
    <source>
        <dbReference type="ARBA" id="ARBA00023004"/>
    </source>
</evidence>
<dbReference type="Proteomes" id="UP000551616">
    <property type="component" value="Unassembled WGS sequence"/>
</dbReference>
<dbReference type="InterPro" id="IPR008979">
    <property type="entry name" value="Galactose-bd-like_sf"/>
</dbReference>
<proteinExistence type="predicted"/>
<dbReference type="AlphaFoldDB" id="A0A7V8VAB4"/>